<dbReference type="PATRIC" id="fig|1354264.4.peg.2812"/>
<protein>
    <submittedName>
        <fullName evidence="2">DnaC family DNA replication protein</fullName>
    </submittedName>
</protein>
<evidence type="ECO:0000313" key="2">
    <source>
        <dbReference type="EMBL" id="OAT52161.1"/>
    </source>
</evidence>
<evidence type="ECO:0000313" key="3">
    <source>
        <dbReference type="Proteomes" id="UP000078386"/>
    </source>
</evidence>
<dbReference type="Proteomes" id="UP000078386">
    <property type="component" value="Unassembled WGS sequence"/>
</dbReference>
<dbReference type="SUPFAM" id="SSF52540">
    <property type="entry name" value="P-loop containing nucleoside triphosphate hydrolases"/>
    <property type="match status" value="1"/>
</dbReference>
<dbReference type="Gene3D" id="3.40.50.300">
    <property type="entry name" value="P-loop containing nucleotide triphosphate hydrolases"/>
    <property type="match status" value="1"/>
</dbReference>
<feature type="domain" description="IstB-like ATP-binding" evidence="1">
    <location>
        <begin position="64"/>
        <end position="221"/>
    </location>
</feature>
<dbReference type="PIRSF" id="PIRSF003073">
    <property type="entry name" value="DNAC_TnpB_IstB"/>
    <property type="match status" value="1"/>
</dbReference>
<dbReference type="EMBL" id="LXEU01000051">
    <property type="protein sequence ID" value="OAT52161.1"/>
    <property type="molecule type" value="Genomic_DNA"/>
</dbReference>
<organism evidence="2 3">
    <name type="scientific">Kluyvera georgiana ATCC 51603</name>
    <dbReference type="NCBI Taxonomy" id="1354264"/>
    <lineage>
        <taxon>Bacteria</taxon>
        <taxon>Pseudomonadati</taxon>
        <taxon>Pseudomonadota</taxon>
        <taxon>Gammaproteobacteria</taxon>
        <taxon>Enterobacterales</taxon>
        <taxon>Enterobacteriaceae</taxon>
        <taxon>Kluyvera</taxon>
    </lineage>
</organism>
<dbReference type="PANTHER" id="PTHR30050:SF4">
    <property type="entry name" value="ATP-BINDING PROTEIN RV3427C IN INSERTION SEQUENCE-RELATED"/>
    <property type="match status" value="1"/>
</dbReference>
<dbReference type="GO" id="GO:0005524">
    <property type="term" value="F:ATP binding"/>
    <property type="evidence" value="ECO:0007669"/>
    <property type="project" value="InterPro"/>
</dbReference>
<sequence>MKSTSDLFSRLQKMMPPGVQPRFQNAQELMEWQRTEGKKRAAEVEKENRKVRTEKIFGRSGICDLHRGCTFASYQVNNEGQRHALSMAKSYAEHFGTGFASFIFSGGCGTGKNHLAAAIGNSLIKRDHSVLVITVMDLMLKVRECYDGGQSEASLLDSLCRVDLLVLDEVGVQRETRGEQVVLNQIIDRRLAAMKPVGVLTNLNHDELTNILGERVMDRLTMDGGIWVNFTWGSYRKNVTHLRVVK</sequence>
<dbReference type="InterPro" id="IPR002611">
    <property type="entry name" value="IstB_ATP-bd"/>
</dbReference>
<gene>
    <name evidence="2" type="ORF">M989_02698</name>
</gene>
<dbReference type="RefSeq" id="WP_064546128.1">
    <property type="nucleotide sequence ID" value="NZ_LXEU01000051.1"/>
</dbReference>
<dbReference type="PANTHER" id="PTHR30050">
    <property type="entry name" value="CHROMOSOMAL REPLICATION INITIATOR PROTEIN DNAA"/>
    <property type="match status" value="1"/>
</dbReference>
<dbReference type="InterPro" id="IPR027417">
    <property type="entry name" value="P-loop_NTPase"/>
</dbReference>
<keyword evidence="3" id="KW-1185">Reference proteome</keyword>
<name>A0A1B7JW84_9ENTR</name>
<dbReference type="NCBIfam" id="NF009043">
    <property type="entry name" value="PRK12377.1"/>
    <property type="match status" value="1"/>
</dbReference>
<dbReference type="CDD" id="cd00009">
    <property type="entry name" value="AAA"/>
    <property type="match status" value="1"/>
</dbReference>
<comment type="caution">
    <text evidence="2">The sequence shown here is derived from an EMBL/GenBank/DDBJ whole genome shotgun (WGS) entry which is preliminary data.</text>
</comment>
<reference evidence="2 3" key="1">
    <citation type="submission" date="2016-04" db="EMBL/GenBank/DDBJ databases">
        <title>ATOL: Assembling a taxonomically balanced genome-scale reconstruction of the evolutionary history of the Enterobacteriaceae.</title>
        <authorList>
            <person name="Plunkett G.III."/>
            <person name="Neeno-Eckwall E.C."/>
            <person name="Glasner J.D."/>
            <person name="Perna N.T."/>
        </authorList>
    </citation>
    <scope>NUCLEOTIDE SEQUENCE [LARGE SCALE GENOMIC DNA]</scope>
    <source>
        <strain evidence="2 3">ATCC 51603</strain>
    </source>
</reference>
<accession>A0A1B7JW84</accession>
<dbReference type="Pfam" id="PF01695">
    <property type="entry name" value="IstB_IS21"/>
    <property type="match status" value="1"/>
</dbReference>
<dbReference type="AlphaFoldDB" id="A0A1B7JW84"/>
<dbReference type="GO" id="GO:0006260">
    <property type="term" value="P:DNA replication"/>
    <property type="evidence" value="ECO:0007669"/>
    <property type="project" value="TreeGrafter"/>
</dbReference>
<dbReference type="InterPro" id="IPR028350">
    <property type="entry name" value="DNAC/IstB-like"/>
</dbReference>
<evidence type="ECO:0000259" key="1">
    <source>
        <dbReference type="Pfam" id="PF01695"/>
    </source>
</evidence>
<proteinExistence type="predicted"/>